<keyword evidence="11" id="KW-1185">Reference proteome</keyword>
<evidence type="ECO:0000256" key="7">
    <source>
        <dbReference type="RuleBase" id="RU003755"/>
    </source>
</evidence>
<dbReference type="GO" id="GO:0071916">
    <property type="term" value="F:dipeptide transmembrane transporter activity"/>
    <property type="evidence" value="ECO:0007669"/>
    <property type="project" value="UniProtKB-ARBA"/>
</dbReference>
<feature type="region of interest" description="Disordered" evidence="8">
    <location>
        <begin position="1"/>
        <end position="29"/>
    </location>
</feature>
<comment type="similarity">
    <text evidence="2 7">Belongs to the major facilitator superfamily. Proton-dependent oligopeptide transporter (POT/PTR) (TC 2.A.17) family.</text>
</comment>
<evidence type="ECO:0000256" key="1">
    <source>
        <dbReference type="ARBA" id="ARBA00004141"/>
    </source>
</evidence>
<evidence type="ECO:0000256" key="6">
    <source>
        <dbReference type="ARBA" id="ARBA00023136"/>
    </source>
</evidence>
<feature type="transmembrane region" description="Helical" evidence="9">
    <location>
        <begin position="439"/>
        <end position="461"/>
    </location>
</feature>
<keyword evidence="5 9" id="KW-1133">Transmembrane helix</keyword>
<dbReference type="InterPro" id="IPR018456">
    <property type="entry name" value="PTR2_symporter_CS"/>
</dbReference>
<organism evidence="10 11">
    <name type="scientific">Aspergillus sclerotialis</name>
    <dbReference type="NCBI Taxonomy" id="2070753"/>
    <lineage>
        <taxon>Eukaryota</taxon>
        <taxon>Fungi</taxon>
        <taxon>Dikarya</taxon>
        <taxon>Ascomycota</taxon>
        <taxon>Pezizomycotina</taxon>
        <taxon>Eurotiomycetes</taxon>
        <taxon>Eurotiomycetidae</taxon>
        <taxon>Eurotiales</taxon>
        <taxon>Aspergillaceae</taxon>
        <taxon>Aspergillus</taxon>
        <taxon>Aspergillus subgen. Polypaecilum</taxon>
    </lineage>
</organism>
<dbReference type="Pfam" id="PF00854">
    <property type="entry name" value="PTR2"/>
    <property type="match status" value="1"/>
</dbReference>
<dbReference type="PANTHER" id="PTHR11654">
    <property type="entry name" value="OLIGOPEPTIDE TRANSPORTER-RELATED"/>
    <property type="match status" value="1"/>
</dbReference>
<accession>A0A3A2ZRJ4</accession>
<dbReference type="Gene3D" id="1.20.1250.20">
    <property type="entry name" value="MFS general substrate transporter like domains"/>
    <property type="match status" value="1"/>
</dbReference>
<dbReference type="InterPro" id="IPR036259">
    <property type="entry name" value="MFS_trans_sf"/>
</dbReference>
<evidence type="ECO:0000256" key="4">
    <source>
        <dbReference type="ARBA" id="ARBA00022692"/>
    </source>
</evidence>
<dbReference type="OrthoDB" id="8904098at2759"/>
<feature type="transmembrane region" description="Helical" evidence="9">
    <location>
        <begin position="239"/>
        <end position="261"/>
    </location>
</feature>
<dbReference type="AlphaFoldDB" id="A0A3A2ZRJ4"/>
<feature type="transmembrane region" description="Helical" evidence="9">
    <location>
        <begin position="521"/>
        <end position="540"/>
    </location>
</feature>
<evidence type="ECO:0000256" key="3">
    <source>
        <dbReference type="ARBA" id="ARBA00022448"/>
    </source>
</evidence>
<evidence type="ECO:0000256" key="9">
    <source>
        <dbReference type="SAM" id="Phobius"/>
    </source>
</evidence>
<dbReference type="FunFam" id="1.20.1250.20:FF:000085">
    <property type="entry name" value="MFS peptide transporter Ptr2"/>
    <property type="match status" value="1"/>
</dbReference>
<feature type="transmembrane region" description="Helical" evidence="9">
    <location>
        <begin position="180"/>
        <end position="199"/>
    </location>
</feature>
<dbReference type="GO" id="GO:0005886">
    <property type="term" value="C:plasma membrane"/>
    <property type="evidence" value="ECO:0007669"/>
    <property type="project" value="UniProtKB-ARBA"/>
</dbReference>
<reference evidence="11" key="1">
    <citation type="submission" date="2017-02" db="EMBL/GenBank/DDBJ databases">
        <authorList>
            <person name="Tafer H."/>
            <person name="Lopandic K."/>
        </authorList>
    </citation>
    <scope>NUCLEOTIDE SEQUENCE [LARGE SCALE GENOMIC DNA]</scope>
    <source>
        <strain evidence="11">CBS 366.77</strain>
    </source>
</reference>
<dbReference type="PROSITE" id="PS01023">
    <property type="entry name" value="PTR2_2"/>
    <property type="match status" value="1"/>
</dbReference>
<evidence type="ECO:0000256" key="2">
    <source>
        <dbReference type="ARBA" id="ARBA00005982"/>
    </source>
</evidence>
<proteinExistence type="inferred from homology"/>
<feature type="transmembrane region" description="Helical" evidence="9">
    <location>
        <begin position="267"/>
        <end position="288"/>
    </location>
</feature>
<feature type="transmembrane region" description="Helical" evidence="9">
    <location>
        <begin position="154"/>
        <end position="174"/>
    </location>
</feature>
<evidence type="ECO:0000256" key="5">
    <source>
        <dbReference type="ARBA" id="ARBA00022989"/>
    </source>
</evidence>
<dbReference type="EMBL" id="MVGC01000038">
    <property type="protein sequence ID" value="RJE25789.1"/>
    <property type="molecule type" value="Genomic_DNA"/>
</dbReference>
<feature type="transmembrane region" description="Helical" evidence="9">
    <location>
        <begin position="481"/>
        <end position="500"/>
    </location>
</feature>
<evidence type="ECO:0000256" key="8">
    <source>
        <dbReference type="SAM" id="MobiDB-lite"/>
    </source>
</evidence>
<keyword evidence="6 9" id="KW-0472">Membrane</keyword>
<feature type="transmembrane region" description="Helical" evidence="9">
    <location>
        <begin position="546"/>
        <end position="566"/>
    </location>
</feature>
<comment type="subcellular location">
    <subcellularLocation>
        <location evidence="1 7">Membrane</location>
        <topology evidence="1 7">Multi-pass membrane protein</topology>
    </subcellularLocation>
</comment>
<protein>
    <submittedName>
        <fullName evidence="10">Peptide transporter</fullName>
    </submittedName>
</protein>
<feature type="transmembrane region" description="Helical" evidence="9">
    <location>
        <begin position="123"/>
        <end position="142"/>
    </location>
</feature>
<sequence length="605" mass="67996">MTDPIESKDQAHMPQVRGVPQDLREPIDEKDPTVVASAPMVVEGREYPTEEEEHTLRRVSDKLPWTAYTIAFVELCERFSYYGTTVVFVNFIQQPLPKGSTTGAGYSGQSGALGMGQRASTGLTTFNTFWVYLMPILGAWIADEFWGRLKTIQVALAFALLGHIIIIVAALPPVIVHSSGALGCFTIGLVIFGMGSGGFKSNIAPLIGEQYKETKLFIRTIPKTGERIIVDPGQTITRIFLYFYFMINIGALVGQIAMVFAEKYVGFWLSFVLPTIMFCLCPLILFVCRKKYDVTPPTGSVVGKAFKLWGFALKGRWSWNPVKFIKNCRSPDFWERVKPSKVENKPHWMTFDDQWVDEMRRAIKACTVFLWYPVYWLAYGQMTNNLTSQAATMELHGAPNDIINNLNPISLIIFIPIMDHAVYPGLRKLGINFSPLKRIYFGYMLATLAMISAVVIQYYIYKLSPCGQYPSTCDKPAPINVWVQTVPYVLIGFSEIFASITGYEYAFTKAPKNMKSLVQSIYLFMNAFSSAIQQGLTALSTDPLLLWNYGFVAVLAFIGGNLFYITHYKLDKEEDKLNKLQASSYLGRGPHLKTDVETPPVVESK</sequence>
<gene>
    <name evidence="10" type="ORF">PHISCL_01902</name>
</gene>
<keyword evidence="3 7" id="KW-0813">Transport</keyword>
<name>A0A3A2ZRJ4_9EURO</name>
<dbReference type="InterPro" id="IPR000109">
    <property type="entry name" value="POT_fam"/>
</dbReference>
<feature type="compositionally biased region" description="Basic and acidic residues" evidence="8">
    <location>
        <begin position="1"/>
        <end position="11"/>
    </location>
</feature>
<evidence type="ECO:0000313" key="10">
    <source>
        <dbReference type="EMBL" id="RJE25789.1"/>
    </source>
</evidence>
<dbReference type="SUPFAM" id="SSF103473">
    <property type="entry name" value="MFS general substrate transporter"/>
    <property type="match status" value="1"/>
</dbReference>
<comment type="caution">
    <text evidence="10">The sequence shown here is derived from an EMBL/GenBank/DDBJ whole genome shotgun (WGS) entry which is preliminary data.</text>
</comment>
<dbReference type="Proteomes" id="UP000266188">
    <property type="component" value="Unassembled WGS sequence"/>
</dbReference>
<keyword evidence="4 7" id="KW-0812">Transmembrane</keyword>
<evidence type="ECO:0000313" key="11">
    <source>
        <dbReference type="Proteomes" id="UP000266188"/>
    </source>
</evidence>